<organism evidence="1 2">
    <name type="scientific">Cardiocondyla obscurior</name>
    <dbReference type="NCBI Taxonomy" id="286306"/>
    <lineage>
        <taxon>Eukaryota</taxon>
        <taxon>Metazoa</taxon>
        <taxon>Ecdysozoa</taxon>
        <taxon>Arthropoda</taxon>
        <taxon>Hexapoda</taxon>
        <taxon>Insecta</taxon>
        <taxon>Pterygota</taxon>
        <taxon>Neoptera</taxon>
        <taxon>Endopterygota</taxon>
        <taxon>Hymenoptera</taxon>
        <taxon>Apocrita</taxon>
        <taxon>Aculeata</taxon>
        <taxon>Formicoidea</taxon>
        <taxon>Formicidae</taxon>
        <taxon>Myrmicinae</taxon>
        <taxon>Cardiocondyla</taxon>
    </lineage>
</organism>
<accession>A0AAW2FHX5</accession>
<reference evidence="1 2" key="1">
    <citation type="submission" date="2023-03" db="EMBL/GenBank/DDBJ databases">
        <title>High recombination rates correlate with genetic variation in Cardiocondyla obscurior ants.</title>
        <authorList>
            <person name="Errbii M."/>
        </authorList>
    </citation>
    <scope>NUCLEOTIDE SEQUENCE [LARGE SCALE GENOMIC DNA]</scope>
    <source>
        <strain evidence="1">Alpha-2009</strain>
        <tissue evidence="1">Whole body</tissue>
    </source>
</reference>
<protein>
    <submittedName>
        <fullName evidence="1">Uncharacterized protein</fullName>
    </submittedName>
</protein>
<gene>
    <name evidence="1" type="ORF">PUN28_011875</name>
</gene>
<dbReference type="EMBL" id="JADYXP020000011">
    <property type="protein sequence ID" value="KAL0114830.1"/>
    <property type="molecule type" value="Genomic_DNA"/>
</dbReference>
<dbReference type="AlphaFoldDB" id="A0AAW2FHX5"/>
<evidence type="ECO:0000313" key="1">
    <source>
        <dbReference type="EMBL" id="KAL0114830.1"/>
    </source>
</evidence>
<name>A0AAW2FHX5_9HYME</name>
<comment type="caution">
    <text evidence="1">The sequence shown here is derived from an EMBL/GenBank/DDBJ whole genome shotgun (WGS) entry which is preliminary data.</text>
</comment>
<keyword evidence="2" id="KW-1185">Reference proteome</keyword>
<evidence type="ECO:0000313" key="2">
    <source>
        <dbReference type="Proteomes" id="UP001430953"/>
    </source>
</evidence>
<sequence>MSDQVSEVGALLEDLSVGREGFWKAAEIAICNHYLHLQRFCGETVEEQLKRRKIPRIIRVEPLRKAISLPALTESKPPLWWASEKH</sequence>
<proteinExistence type="predicted"/>
<dbReference type="Proteomes" id="UP001430953">
    <property type="component" value="Unassembled WGS sequence"/>
</dbReference>